<organism evidence="2 3">
    <name type="scientific">Ferrimonas sediminicola</name>
    <dbReference type="NCBI Taxonomy" id="2569538"/>
    <lineage>
        <taxon>Bacteria</taxon>
        <taxon>Pseudomonadati</taxon>
        <taxon>Pseudomonadota</taxon>
        <taxon>Gammaproteobacteria</taxon>
        <taxon>Alteromonadales</taxon>
        <taxon>Ferrimonadaceae</taxon>
        <taxon>Ferrimonas</taxon>
    </lineage>
</organism>
<dbReference type="RefSeq" id="WP_136850144.1">
    <property type="nucleotide sequence ID" value="NZ_SWCI01000001.1"/>
</dbReference>
<evidence type="ECO:0000256" key="1">
    <source>
        <dbReference type="SAM" id="MobiDB-lite"/>
    </source>
</evidence>
<name>A0A4U1BLL3_9GAMM</name>
<dbReference type="InterPro" id="IPR021735">
    <property type="entry name" value="DUF3306"/>
</dbReference>
<gene>
    <name evidence="2" type="ORF">FCL40_00130</name>
</gene>
<proteinExistence type="predicted"/>
<reference evidence="2 3" key="1">
    <citation type="submission" date="2019-04" db="EMBL/GenBank/DDBJ databases">
        <authorList>
            <person name="Hwang J.C."/>
        </authorList>
    </citation>
    <scope>NUCLEOTIDE SEQUENCE [LARGE SCALE GENOMIC DNA]</scope>
    <source>
        <strain evidence="2 3">IMCC35001</strain>
    </source>
</reference>
<comment type="caution">
    <text evidence="2">The sequence shown here is derived from an EMBL/GenBank/DDBJ whole genome shotgun (WGS) entry which is preliminary data.</text>
</comment>
<protein>
    <submittedName>
        <fullName evidence="2">DUF3306 domain-containing protein</fullName>
    </submittedName>
</protein>
<feature type="region of interest" description="Disordered" evidence="1">
    <location>
        <begin position="151"/>
        <end position="195"/>
    </location>
</feature>
<sequence>MTDPKPGLLSRWQQRLTKVKQEQEEERLAEEQARAEQLEAEQAREAESTPEEAVTGNDAEVAAEGEQALPDPDTIEEGGSFAAFLKEGVDPTKKRSALKALWSQPQYNITDGMAEYALDYSNQPKLSVQVAKEVATKVFRHLDKALEEERRREALAKAEQQSGEIAHSQPELPDVSAPDGQIDPVADQDDPPQQS</sequence>
<dbReference type="EMBL" id="SWCI01000001">
    <property type="protein sequence ID" value="TKB50998.1"/>
    <property type="molecule type" value="Genomic_DNA"/>
</dbReference>
<accession>A0A4U1BLL3</accession>
<dbReference type="AlphaFoldDB" id="A0A4U1BLL3"/>
<feature type="compositionally biased region" description="Basic and acidic residues" evidence="1">
    <location>
        <begin position="29"/>
        <end position="47"/>
    </location>
</feature>
<dbReference type="OrthoDB" id="6263687at2"/>
<keyword evidence="3" id="KW-1185">Reference proteome</keyword>
<dbReference type="Proteomes" id="UP000305674">
    <property type="component" value="Unassembled WGS sequence"/>
</dbReference>
<evidence type="ECO:0000313" key="2">
    <source>
        <dbReference type="EMBL" id="TKB50998.1"/>
    </source>
</evidence>
<feature type="compositionally biased region" description="Acidic residues" evidence="1">
    <location>
        <begin position="186"/>
        <end position="195"/>
    </location>
</feature>
<feature type="region of interest" description="Disordered" evidence="1">
    <location>
        <begin position="20"/>
        <end position="78"/>
    </location>
</feature>
<evidence type="ECO:0000313" key="3">
    <source>
        <dbReference type="Proteomes" id="UP000305674"/>
    </source>
</evidence>
<dbReference type="Pfam" id="PF11748">
    <property type="entry name" value="DUF3306"/>
    <property type="match status" value="1"/>
</dbReference>